<reference evidence="10" key="2">
    <citation type="journal article" date="2019" name="Int. J. Syst. Evol. Microbiol.">
        <title>The Global Catalogue of Microorganisms (GCM) 10K type strain sequencing project: providing services to taxonomists for standard genome sequencing and annotation.</title>
        <authorList>
            <consortium name="The Broad Institute Genomics Platform"/>
            <consortium name="The Broad Institute Genome Sequencing Center for Infectious Disease"/>
            <person name="Wu L."/>
            <person name="Ma J."/>
        </authorList>
    </citation>
    <scope>NUCLEOTIDE SEQUENCE [LARGE SCALE GENOMIC DNA]</scope>
    <source>
        <strain evidence="10">CGMCC 1.18437</strain>
    </source>
</reference>
<accession>A0A7W8KIB8</accession>
<dbReference type="Proteomes" id="UP000539473">
    <property type="component" value="Unassembled WGS sequence"/>
</dbReference>
<keyword evidence="1" id="KW-0001">2Fe-2S</keyword>
<dbReference type="EMBL" id="JACHFK010000015">
    <property type="protein sequence ID" value="MBB5378759.1"/>
    <property type="molecule type" value="Genomic_DNA"/>
</dbReference>
<evidence type="ECO:0000256" key="4">
    <source>
        <dbReference type="ARBA" id="ARBA00023014"/>
    </source>
</evidence>
<dbReference type="PROSITE" id="PS51318">
    <property type="entry name" value="TAT"/>
    <property type="match status" value="1"/>
</dbReference>
<keyword evidence="3" id="KW-0408">Iron</keyword>
<dbReference type="InterPro" id="IPR036922">
    <property type="entry name" value="Rieske_2Fe-2S_sf"/>
</dbReference>
<dbReference type="EC" id="1.20.9.1" evidence="8"/>
<organism evidence="8 9">
    <name type="scientific">Deinococcus metalli</name>
    <dbReference type="NCBI Taxonomy" id="1141878"/>
    <lineage>
        <taxon>Bacteria</taxon>
        <taxon>Thermotogati</taxon>
        <taxon>Deinococcota</taxon>
        <taxon>Deinococci</taxon>
        <taxon>Deinococcales</taxon>
        <taxon>Deinococcaceae</taxon>
        <taxon>Deinococcus</taxon>
    </lineage>
</organism>
<name>A0A7W8KIB8_9DEIO</name>
<sequence>MSQITRRRFVGSGMTIVALASLPRARAQAMAPSLGYPATRIGSLGTLKEGVGQYFAYPDDAAQGLLLKLGKPAIGGLGKERDIVAFSAACTHMGCGVAYKGERLQCPCHYSMFDPAKNGQVYQGLASSYLPQIPLRIDAAGDIYAVAVEGLIWGRARNILSKGA</sequence>
<keyword evidence="4" id="KW-0411">Iron-sulfur</keyword>
<dbReference type="EMBL" id="BNAJ01000014">
    <property type="protein sequence ID" value="GHF60187.1"/>
    <property type="molecule type" value="Genomic_DNA"/>
</dbReference>
<evidence type="ECO:0000256" key="2">
    <source>
        <dbReference type="ARBA" id="ARBA00022723"/>
    </source>
</evidence>
<evidence type="ECO:0000313" key="9">
    <source>
        <dbReference type="Proteomes" id="UP000539473"/>
    </source>
</evidence>
<reference evidence="7" key="4">
    <citation type="submission" date="2024-05" db="EMBL/GenBank/DDBJ databases">
        <authorList>
            <person name="Sun Q."/>
            <person name="Zhou Y."/>
        </authorList>
    </citation>
    <scope>NUCLEOTIDE SEQUENCE</scope>
    <source>
        <strain evidence="7">CGMCC 1.18437</strain>
    </source>
</reference>
<reference evidence="8 9" key="3">
    <citation type="submission" date="2020-08" db="EMBL/GenBank/DDBJ databases">
        <title>Genomic Encyclopedia of Type Strains, Phase IV (KMG-IV): sequencing the most valuable type-strain genomes for metagenomic binning, comparative biology and taxonomic classification.</title>
        <authorList>
            <person name="Goeker M."/>
        </authorList>
    </citation>
    <scope>NUCLEOTIDE SEQUENCE [LARGE SCALE GENOMIC DNA]</scope>
    <source>
        <strain evidence="8 9">DSM 27521</strain>
    </source>
</reference>
<dbReference type="InterPro" id="IPR014349">
    <property type="entry name" value="Rieske_Fe-S_prot"/>
</dbReference>
<dbReference type="InterPro" id="IPR014067">
    <property type="entry name" value="AioB/IdrB_ssu"/>
</dbReference>
<protein>
    <submittedName>
        <fullName evidence="8">Arsenite oxidase small subunit</fullName>
        <ecNumber evidence="8">1.20.9.1</ecNumber>
    </submittedName>
</protein>
<dbReference type="Pfam" id="PF00355">
    <property type="entry name" value="Rieske"/>
    <property type="match status" value="1"/>
</dbReference>
<comment type="caution">
    <text evidence="8">The sequence shown here is derived from an EMBL/GenBank/DDBJ whole genome shotgun (WGS) entry which is preliminary data.</text>
</comment>
<dbReference type="NCBIfam" id="TIGR02694">
    <property type="entry name" value="arsenite_ox_S"/>
    <property type="match status" value="1"/>
</dbReference>
<evidence type="ECO:0000256" key="5">
    <source>
        <dbReference type="ARBA" id="ARBA00023157"/>
    </source>
</evidence>
<keyword evidence="8" id="KW-0560">Oxidoreductase</keyword>
<gene>
    <name evidence="7" type="ORF">GCM10017781_40410</name>
    <name evidence="8" type="ORF">HNQ07_004266</name>
</gene>
<keyword evidence="10" id="KW-1185">Reference proteome</keyword>
<evidence type="ECO:0000313" key="7">
    <source>
        <dbReference type="EMBL" id="GHF60187.1"/>
    </source>
</evidence>
<keyword evidence="5" id="KW-1015">Disulfide bond</keyword>
<evidence type="ECO:0000313" key="8">
    <source>
        <dbReference type="EMBL" id="MBB5378759.1"/>
    </source>
</evidence>
<evidence type="ECO:0000259" key="6">
    <source>
        <dbReference type="PROSITE" id="PS51296"/>
    </source>
</evidence>
<dbReference type="GO" id="GO:0046872">
    <property type="term" value="F:metal ion binding"/>
    <property type="evidence" value="ECO:0007669"/>
    <property type="project" value="UniProtKB-KW"/>
</dbReference>
<reference evidence="7" key="1">
    <citation type="journal article" date="2014" name="Int. J. Syst. Evol. Microbiol.">
        <title>Complete genome of a new Firmicutes species belonging to the dominant human colonic microbiota ('Ruminococcus bicirculans') reveals two chromosomes and a selective capacity to utilize plant glucans.</title>
        <authorList>
            <consortium name="NISC Comparative Sequencing Program"/>
            <person name="Wegmann U."/>
            <person name="Louis P."/>
            <person name="Goesmann A."/>
            <person name="Henrissat B."/>
            <person name="Duncan S.H."/>
            <person name="Flint H.J."/>
        </authorList>
    </citation>
    <scope>NUCLEOTIDE SEQUENCE</scope>
    <source>
        <strain evidence="7">CGMCC 1.18437</strain>
    </source>
</reference>
<dbReference type="SUPFAM" id="SSF50022">
    <property type="entry name" value="ISP domain"/>
    <property type="match status" value="1"/>
</dbReference>
<evidence type="ECO:0000313" key="10">
    <source>
        <dbReference type="Proteomes" id="UP000619376"/>
    </source>
</evidence>
<feature type="domain" description="Rieske" evidence="6">
    <location>
        <begin position="53"/>
        <end position="144"/>
    </location>
</feature>
<keyword evidence="2" id="KW-0479">Metal-binding</keyword>
<dbReference type="AlphaFoldDB" id="A0A7W8KIB8"/>
<dbReference type="Gene3D" id="2.102.10.10">
    <property type="entry name" value="Rieske [2Fe-2S] iron-sulphur domain"/>
    <property type="match status" value="1"/>
</dbReference>
<dbReference type="InterPro" id="IPR006311">
    <property type="entry name" value="TAT_signal"/>
</dbReference>
<dbReference type="PROSITE" id="PS51296">
    <property type="entry name" value="RIESKE"/>
    <property type="match status" value="1"/>
</dbReference>
<dbReference type="Proteomes" id="UP000619376">
    <property type="component" value="Unassembled WGS sequence"/>
</dbReference>
<evidence type="ECO:0000256" key="3">
    <source>
        <dbReference type="ARBA" id="ARBA00023004"/>
    </source>
</evidence>
<dbReference type="InterPro" id="IPR017941">
    <property type="entry name" value="Rieske_2Fe-2S"/>
</dbReference>
<evidence type="ECO:0000256" key="1">
    <source>
        <dbReference type="ARBA" id="ARBA00022714"/>
    </source>
</evidence>
<dbReference type="RefSeq" id="WP_184115508.1">
    <property type="nucleotide sequence ID" value="NZ_BNAJ01000014.1"/>
</dbReference>
<dbReference type="GO" id="GO:0050611">
    <property type="term" value="F:arsenate reductase (azurin) activity"/>
    <property type="evidence" value="ECO:0007669"/>
    <property type="project" value="UniProtKB-EC"/>
</dbReference>
<proteinExistence type="predicted"/>
<dbReference type="PANTHER" id="PTHR10134">
    <property type="entry name" value="CYTOCHROME B-C1 COMPLEX SUBUNIT RIESKE, MITOCHONDRIAL"/>
    <property type="match status" value="1"/>
</dbReference>
<dbReference type="GO" id="GO:0051537">
    <property type="term" value="F:2 iron, 2 sulfur cluster binding"/>
    <property type="evidence" value="ECO:0007669"/>
    <property type="project" value="UniProtKB-KW"/>
</dbReference>